<reference evidence="1" key="2">
    <citation type="journal article" date="2015" name="Fish Shellfish Immunol.">
        <title>Early steps in the European eel (Anguilla anguilla)-Vibrio vulnificus interaction in the gills: Role of the RtxA13 toxin.</title>
        <authorList>
            <person name="Callol A."/>
            <person name="Pajuelo D."/>
            <person name="Ebbesson L."/>
            <person name="Teles M."/>
            <person name="MacKenzie S."/>
            <person name="Amaro C."/>
        </authorList>
    </citation>
    <scope>NUCLEOTIDE SEQUENCE</scope>
</reference>
<proteinExistence type="predicted"/>
<sequence length="9" mass="1047">MCRTAKPKL</sequence>
<accession>A0A0E9QQZ1</accession>
<protein>
    <submittedName>
        <fullName evidence="1">Uncharacterized protein</fullName>
    </submittedName>
</protein>
<organism evidence="1">
    <name type="scientific">Anguilla anguilla</name>
    <name type="common">European freshwater eel</name>
    <name type="synonym">Muraena anguilla</name>
    <dbReference type="NCBI Taxonomy" id="7936"/>
    <lineage>
        <taxon>Eukaryota</taxon>
        <taxon>Metazoa</taxon>
        <taxon>Chordata</taxon>
        <taxon>Craniata</taxon>
        <taxon>Vertebrata</taxon>
        <taxon>Euteleostomi</taxon>
        <taxon>Actinopterygii</taxon>
        <taxon>Neopterygii</taxon>
        <taxon>Teleostei</taxon>
        <taxon>Anguilliformes</taxon>
        <taxon>Anguillidae</taxon>
        <taxon>Anguilla</taxon>
    </lineage>
</organism>
<reference evidence="1" key="1">
    <citation type="submission" date="2014-11" db="EMBL/GenBank/DDBJ databases">
        <authorList>
            <person name="Amaro Gonzalez C."/>
        </authorList>
    </citation>
    <scope>NUCLEOTIDE SEQUENCE</scope>
</reference>
<evidence type="ECO:0000313" key="1">
    <source>
        <dbReference type="EMBL" id="JAH18523.1"/>
    </source>
</evidence>
<dbReference type="EMBL" id="GBXM01090054">
    <property type="protein sequence ID" value="JAH18523.1"/>
    <property type="molecule type" value="Transcribed_RNA"/>
</dbReference>
<name>A0A0E9QQZ1_ANGAN</name>